<comment type="caution">
    <text evidence="1">The sequence shown here is derived from an EMBL/GenBank/DDBJ whole genome shotgun (WGS) entry which is preliminary data.</text>
</comment>
<dbReference type="Proteomes" id="UP000691718">
    <property type="component" value="Unassembled WGS sequence"/>
</dbReference>
<accession>A0A8S3WMR4</accession>
<reference evidence="1" key="1">
    <citation type="submission" date="2021-04" db="EMBL/GenBank/DDBJ databases">
        <authorList>
            <person name="Tunstrom K."/>
        </authorList>
    </citation>
    <scope>NUCLEOTIDE SEQUENCE</scope>
</reference>
<organism evidence="1 2">
    <name type="scientific">Parnassius apollo</name>
    <name type="common">Apollo butterfly</name>
    <name type="synonym">Papilio apollo</name>
    <dbReference type="NCBI Taxonomy" id="110799"/>
    <lineage>
        <taxon>Eukaryota</taxon>
        <taxon>Metazoa</taxon>
        <taxon>Ecdysozoa</taxon>
        <taxon>Arthropoda</taxon>
        <taxon>Hexapoda</taxon>
        <taxon>Insecta</taxon>
        <taxon>Pterygota</taxon>
        <taxon>Neoptera</taxon>
        <taxon>Endopterygota</taxon>
        <taxon>Lepidoptera</taxon>
        <taxon>Glossata</taxon>
        <taxon>Ditrysia</taxon>
        <taxon>Papilionoidea</taxon>
        <taxon>Papilionidae</taxon>
        <taxon>Parnassiinae</taxon>
        <taxon>Parnassini</taxon>
        <taxon>Parnassius</taxon>
        <taxon>Parnassius</taxon>
    </lineage>
</organism>
<dbReference type="AlphaFoldDB" id="A0A8S3WMR4"/>
<proteinExistence type="predicted"/>
<evidence type="ECO:0000313" key="1">
    <source>
        <dbReference type="EMBL" id="CAG4970298.1"/>
    </source>
</evidence>
<evidence type="ECO:0000313" key="2">
    <source>
        <dbReference type="Proteomes" id="UP000691718"/>
    </source>
</evidence>
<gene>
    <name evidence="1" type="ORF">PAPOLLO_LOCUS8268</name>
</gene>
<dbReference type="EMBL" id="CAJQZP010000585">
    <property type="protein sequence ID" value="CAG4970298.1"/>
    <property type="molecule type" value="Genomic_DNA"/>
</dbReference>
<sequence>MVSALTFGSSRGVFQSPDYFYHIFIKKNGRTAAKTHISWLEEDVDDILDSDGDGFLIKWVSMTLTQNKNVTMICIRGFQRPYATNDVTKKRD</sequence>
<keyword evidence="2" id="KW-1185">Reference proteome</keyword>
<name>A0A8S3WMR4_PARAO</name>
<protein>
    <submittedName>
        <fullName evidence="1">(apollo) hypothetical protein</fullName>
    </submittedName>
</protein>